<dbReference type="InterPro" id="IPR052965">
    <property type="entry name" value="Pigment-catalase-like"/>
</dbReference>
<evidence type="ECO:0000313" key="1">
    <source>
        <dbReference type="EMBL" id="MFN2977237.1"/>
    </source>
</evidence>
<organism evidence="1 2">
    <name type="scientific">Terriglobus aquaticus</name>
    <dbReference type="NCBI Taxonomy" id="940139"/>
    <lineage>
        <taxon>Bacteria</taxon>
        <taxon>Pseudomonadati</taxon>
        <taxon>Acidobacteriota</taxon>
        <taxon>Terriglobia</taxon>
        <taxon>Terriglobales</taxon>
        <taxon>Acidobacteriaceae</taxon>
        <taxon>Terriglobus</taxon>
    </lineage>
</organism>
<protein>
    <submittedName>
        <fullName evidence="1">Ferritin-like domain-containing protein</fullName>
    </submittedName>
</protein>
<reference evidence="1 2" key="1">
    <citation type="submission" date="2024-12" db="EMBL/GenBank/DDBJ databases">
        <authorList>
            <person name="Lee Y."/>
        </authorList>
    </citation>
    <scope>NUCLEOTIDE SEQUENCE [LARGE SCALE GENOMIC DNA]</scope>
    <source>
        <strain evidence="1 2">03SUJ4</strain>
    </source>
</reference>
<name>A0ABW9KNT0_9BACT</name>
<dbReference type="Pfam" id="PF13668">
    <property type="entry name" value="Ferritin_2"/>
    <property type="match status" value="1"/>
</dbReference>
<dbReference type="PROSITE" id="PS51318">
    <property type="entry name" value="TAT"/>
    <property type="match status" value="1"/>
</dbReference>
<proteinExistence type="predicted"/>
<comment type="caution">
    <text evidence="1">The sequence shown here is derived from an EMBL/GenBank/DDBJ whole genome shotgun (WGS) entry which is preliminary data.</text>
</comment>
<dbReference type="EMBL" id="JBJYXY010000001">
    <property type="protein sequence ID" value="MFN2977237.1"/>
    <property type="molecule type" value="Genomic_DNA"/>
</dbReference>
<sequence>MATTETKMLDSIIASRRAVLLGAGALAATAALGGEKKAAAAVPATLNDTQILNFALNLEYLEAQFYTLATEGVTADKSANKPISLGGSTAGAVTVKANPKVPFVNTAVQSYGLEIALEERNHVTFLQGALGTAAVAQPAINLQSSFVTLGSLAGVPNYDPFANDLYFLLGSYIFEDVGVTAYHGGALAISKTNLTAAAGIHAVEAYHAGIVRTLLTQVDQGLVTVGGGGQGVALSVANAISNVRATVDGTLGKLPTDAPGLTGQDDFGINYKITAPLNGVGGPYLTSNIDDEGKLTAANATTYTYSNYVCFGRTPQQVLDIVYASASGAKGGFFPNGLNGDIS</sequence>
<evidence type="ECO:0000313" key="2">
    <source>
        <dbReference type="Proteomes" id="UP001634747"/>
    </source>
</evidence>
<keyword evidence="2" id="KW-1185">Reference proteome</keyword>
<dbReference type="RefSeq" id="WP_263414593.1">
    <property type="nucleotide sequence ID" value="NZ_BAABBH010000001.1"/>
</dbReference>
<dbReference type="Proteomes" id="UP001634747">
    <property type="component" value="Unassembled WGS sequence"/>
</dbReference>
<accession>A0ABW9KNT0</accession>
<dbReference type="PANTHER" id="PTHR31694">
    <property type="entry name" value="DESICCATION-LIKE PROTEIN"/>
    <property type="match status" value="1"/>
</dbReference>
<dbReference type="InterPro" id="IPR006311">
    <property type="entry name" value="TAT_signal"/>
</dbReference>
<dbReference type="PANTHER" id="PTHR31694:SF26">
    <property type="entry name" value="OS05G0151100 PROTEIN"/>
    <property type="match status" value="1"/>
</dbReference>
<gene>
    <name evidence="1" type="ORF">ACK2TP_15815</name>
</gene>